<proteinExistence type="predicted"/>
<dbReference type="SUPFAM" id="SSF49482">
    <property type="entry name" value="Aromatic compound dioxygenase"/>
    <property type="match status" value="1"/>
</dbReference>
<comment type="caution">
    <text evidence="3">The sequence shown here is derived from an EMBL/GenBank/DDBJ whole genome shotgun (WGS) entry which is preliminary data.</text>
</comment>
<feature type="domain" description="Intradiol ring-cleavage dioxygenases" evidence="2">
    <location>
        <begin position="2"/>
        <end position="51"/>
    </location>
</feature>
<name>A0A0R3M3A7_9BRAD</name>
<feature type="region of interest" description="Disordered" evidence="1">
    <location>
        <begin position="55"/>
        <end position="77"/>
    </location>
</feature>
<keyword evidence="4" id="KW-1185">Reference proteome</keyword>
<protein>
    <recommendedName>
        <fullName evidence="2">Intradiol ring-cleavage dioxygenases domain-containing protein</fullName>
    </recommendedName>
</protein>
<dbReference type="Proteomes" id="UP000051913">
    <property type="component" value="Unassembled WGS sequence"/>
</dbReference>
<dbReference type="EMBL" id="LLXX01000038">
    <property type="protein sequence ID" value="KRR11558.1"/>
    <property type="molecule type" value="Genomic_DNA"/>
</dbReference>
<evidence type="ECO:0000259" key="2">
    <source>
        <dbReference type="Pfam" id="PF00775"/>
    </source>
</evidence>
<dbReference type="GO" id="GO:0016702">
    <property type="term" value="F:oxidoreductase activity, acting on single donors with incorporation of molecular oxygen, incorporation of two atoms of oxygen"/>
    <property type="evidence" value="ECO:0007669"/>
    <property type="project" value="InterPro"/>
</dbReference>
<evidence type="ECO:0000313" key="3">
    <source>
        <dbReference type="EMBL" id="KRR11558.1"/>
    </source>
</evidence>
<dbReference type="InterPro" id="IPR000627">
    <property type="entry name" value="Intradiol_dOase_C"/>
</dbReference>
<evidence type="ECO:0000256" key="1">
    <source>
        <dbReference type="SAM" id="MobiDB-lite"/>
    </source>
</evidence>
<sequence length="77" mass="8343">MISAPGYRTLITHMFFEGDEFLESDAVFGVKPSLVVRPELQGGTGTVEYNFGLARELNPGSNRPPSFVAANNKRSPG</sequence>
<dbReference type="InterPro" id="IPR015889">
    <property type="entry name" value="Intradiol_dOase_core"/>
</dbReference>
<dbReference type="Gene3D" id="2.60.130.10">
    <property type="entry name" value="Aromatic compound dioxygenase"/>
    <property type="match status" value="1"/>
</dbReference>
<organism evidence="3 4">
    <name type="scientific">Bradyrhizobium valentinum</name>
    <dbReference type="NCBI Taxonomy" id="1518501"/>
    <lineage>
        <taxon>Bacteria</taxon>
        <taxon>Pseudomonadati</taxon>
        <taxon>Pseudomonadota</taxon>
        <taxon>Alphaproteobacteria</taxon>
        <taxon>Hyphomicrobiales</taxon>
        <taxon>Nitrobacteraceae</taxon>
        <taxon>Bradyrhizobium</taxon>
    </lineage>
</organism>
<reference evidence="3 4" key="1">
    <citation type="submission" date="2014-03" db="EMBL/GenBank/DDBJ databases">
        <title>Bradyrhizobium valentinum sp. nov., isolated from effective nodules of Lupinus mariae-josephae, a lupine endemic of basic-lime soils in Eastern Spain.</title>
        <authorList>
            <person name="Duran D."/>
            <person name="Rey L."/>
            <person name="Navarro A."/>
            <person name="Busquets A."/>
            <person name="Imperial J."/>
            <person name="Ruiz-Argueso T."/>
        </authorList>
    </citation>
    <scope>NUCLEOTIDE SEQUENCE [LARGE SCALE GENOMIC DNA]</scope>
    <source>
        <strain evidence="3 4">LmjM3</strain>
    </source>
</reference>
<gene>
    <name evidence="3" type="ORF">CP49_18170</name>
</gene>
<dbReference type="AlphaFoldDB" id="A0A0R3M3A7"/>
<accession>A0A0R3M3A7</accession>
<dbReference type="GO" id="GO:0008199">
    <property type="term" value="F:ferric iron binding"/>
    <property type="evidence" value="ECO:0007669"/>
    <property type="project" value="InterPro"/>
</dbReference>
<evidence type="ECO:0000313" key="4">
    <source>
        <dbReference type="Proteomes" id="UP000051913"/>
    </source>
</evidence>
<dbReference type="Pfam" id="PF00775">
    <property type="entry name" value="Dioxygenase_C"/>
    <property type="match status" value="1"/>
</dbReference>